<dbReference type="SUPFAM" id="SSF56112">
    <property type="entry name" value="Protein kinase-like (PK-like)"/>
    <property type="match status" value="1"/>
</dbReference>
<dbReference type="EMBL" id="JAJSOF020000013">
    <property type="protein sequence ID" value="KAJ4442922.1"/>
    <property type="molecule type" value="Genomic_DNA"/>
</dbReference>
<accession>A0ABQ8TAT0</accession>
<dbReference type="PANTHER" id="PTHR11012">
    <property type="entry name" value="PROTEIN KINASE-LIKE DOMAIN-CONTAINING"/>
    <property type="match status" value="1"/>
</dbReference>
<evidence type="ECO:0000313" key="2">
    <source>
        <dbReference type="EMBL" id="KAJ4442922.1"/>
    </source>
</evidence>
<dbReference type="Pfam" id="PF02958">
    <property type="entry name" value="EcKL"/>
    <property type="match status" value="1"/>
</dbReference>
<organism evidence="2 3">
    <name type="scientific">Periplaneta americana</name>
    <name type="common">American cockroach</name>
    <name type="synonym">Blatta americana</name>
    <dbReference type="NCBI Taxonomy" id="6978"/>
    <lineage>
        <taxon>Eukaryota</taxon>
        <taxon>Metazoa</taxon>
        <taxon>Ecdysozoa</taxon>
        <taxon>Arthropoda</taxon>
        <taxon>Hexapoda</taxon>
        <taxon>Insecta</taxon>
        <taxon>Pterygota</taxon>
        <taxon>Neoptera</taxon>
        <taxon>Polyneoptera</taxon>
        <taxon>Dictyoptera</taxon>
        <taxon>Blattodea</taxon>
        <taxon>Blattoidea</taxon>
        <taxon>Blattidae</taxon>
        <taxon>Blattinae</taxon>
        <taxon>Periplaneta</taxon>
    </lineage>
</organism>
<dbReference type="InterPro" id="IPR011009">
    <property type="entry name" value="Kinase-like_dom_sf"/>
</dbReference>
<dbReference type="Proteomes" id="UP001148838">
    <property type="component" value="Unassembled WGS sequence"/>
</dbReference>
<feature type="domain" description="CHK kinase-like" evidence="1">
    <location>
        <begin position="151"/>
        <end position="344"/>
    </location>
</feature>
<dbReference type="PANTHER" id="PTHR11012:SF56">
    <property type="entry name" value="CHK KINASE-LIKE DOMAIN-CONTAINING PROTEIN-RELATED"/>
    <property type="match status" value="1"/>
</dbReference>
<evidence type="ECO:0000313" key="3">
    <source>
        <dbReference type="Proteomes" id="UP001148838"/>
    </source>
</evidence>
<dbReference type="InterPro" id="IPR015897">
    <property type="entry name" value="CHK_kinase-like"/>
</dbReference>
<evidence type="ECO:0000259" key="1">
    <source>
        <dbReference type="SMART" id="SM00587"/>
    </source>
</evidence>
<comment type="caution">
    <text evidence="2">The sequence shown here is derived from an EMBL/GenBank/DDBJ whole genome shotgun (WGS) entry which is preliminary data.</text>
</comment>
<name>A0ABQ8TAT0_PERAM</name>
<proteinExistence type="predicted"/>
<gene>
    <name evidence="2" type="ORF">ANN_04518</name>
</gene>
<dbReference type="InterPro" id="IPR004119">
    <property type="entry name" value="EcKL"/>
</dbReference>
<keyword evidence="3" id="KW-1185">Reference proteome</keyword>
<reference evidence="2 3" key="1">
    <citation type="journal article" date="2022" name="Allergy">
        <title>Genome assembly and annotation of Periplaneta americana reveal a comprehensive cockroach allergen profile.</title>
        <authorList>
            <person name="Wang L."/>
            <person name="Xiong Q."/>
            <person name="Saelim N."/>
            <person name="Wang L."/>
            <person name="Nong W."/>
            <person name="Wan A.T."/>
            <person name="Shi M."/>
            <person name="Liu X."/>
            <person name="Cao Q."/>
            <person name="Hui J.H.L."/>
            <person name="Sookrung N."/>
            <person name="Leung T.F."/>
            <person name="Tungtrongchitr A."/>
            <person name="Tsui S.K.W."/>
        </authorList>
    </citation>
    <scope>NUCLEOTIDE SEQUENCE [LARGE SCALE GENOMIC DNA]</scope>
    <source>
        <strain evidence="2">PWHHKU_190912</strain>
    </source>
</reference>
<dbReference type="SMART" id="SM00587">
    <property type="entry name" value="CHK"/>
    <property type="match status" value="1"/>
</dbReference>
<sequence>MFAPRKKKLYETTMGTNNELIRPEWMNNSFFEKALRSAEEDNNITVISTEVKAATAPGDNYGSDMYRALVKFKRGTDTVEKSIIIKASKPTSQGALAKVISEANIFYQETAVFTIVFPAMYNLLNEVPSLSNHPIAAKYFYSHSDETASSIVLEDLKQSGFRLVEIKSGLDLKHCLLVMRTIARFHAASLVLYQKDPDIFKSFMENAFSKDDDIAMENFFRGNITTVAKEVETWPDYKDKFARKLHNIGDTALKQWILETKRKEEEFNVLCHGDLWFNNMMFRYSEDTGEVEEVRFVDFQLTHYTSPAVDLQYFMHTSASAEVLEHSELLIQEYHNTLCEILTLLKHPHLQPTMSLINEELEKRSRFAVLASIGVRSIVLTDKNKVPDMNNIIEAKESIYLSDDYKESLKKLLLLFEARGWL</sequence>
<dbReference type="Gene3D" id="3.90.1200.10">
    <property type="match status" value="1"/>
</dbReference>
<protein>
    <recommendedName>
        <fullName evidence="1">CHK kinase-like domain-containing protein</fullName>
    </recommendedName>
</protein>